<reference evidence="2 3" key="1">
    <citation type="submission" date="2015-01" db="EMBL/GenBank/DDBJ databases">
        <title>Genome of allotetraploid Gossypium barbadense reveals genomic plasticity and fiber elongation in cotton evolution.</title>
        <authorList>
            <person name="Chen X."/>
            <person name="Liu X."/>
            <person name="Zhao B."/>
            <person name="Zheng H."/>
            <person name="Hu Y."/>
            <person name="Lu G."/>
            <person name="Yang C."/>
            <person name="Chen J."/>
            <person name="Shan C."/>
            <person name="Zhang L."/>
            <person name="Zhou Y."/>
            <person name="Wang L."/>
            <person name="Guo W."/>
            <person name="Bai Y."/>
            <person name="Ruan J."/>
            <person name="Shangguan X."/>
            <person name="Mao Y."/>
            <person name="Jiang J."/>
            <person name="Zhu Y."/>
            <person name="Lei J."/>
            <person name="Kang H."/>
            <person name="Chen S."/>
            <person name="He X."/>
            <person name="Wang R."/>
            <person name="Wang Y."/>
            <person name="Chen J."/>
            <person name="Wang L."/>
            <person name="Yu S."/>
            <person name="Wang B."/>
            <person name="Wei J."/>
            <person name="Song S."/>
            <person name="Lu X."/>
            <person name="Gao Z."/>
            <person name="Gu W."/>
            <person name="Deng X."/>
            <person name="Ma D."/>
            <person name="Wang S."/>
            <person name="Liang W."/>
            <person name="Fang L."/>
            <person name="Cai C."/>
            <person name="Zhu X."/>
            <person name="Zhou B."/>
            <person name="Zhang Y."/>
            <person name="Chen Z."/>
            <person name="Xu S."/>
            <person name="Zhu R."/>
            <person name="Wang S."/>
            <person name="Zhang T."/>
            <person name="Zhao G."/>
        </authorList>
    </citation>
    <scope>NUCLEOTIDE SEQUENCE [LARGE SCALE GENOMIC DNA]</scope>
    <source>
        <strain evidence="3">cv. Xinhai21</strain>
        <tissue evidence="2">Leaf</tissue>
    </source>
</reference>
<gene>
    <name evidence="2" type="ORF">GOBAR_AA31589</name>
</gene>
<evidence type="ECO:0000256" key="1">
    <source>
        <dbReference type="SAM" id="MobiDB-lite"/>
    </source>
</evidence>
<dbReference type="GO" id="GO:0005886">
    <property type="term" value="C:plasma membrane"/>
    <property type="evidence" value="ECO:0007669"/>
    <property type="project" value="InterPro"/>
</dbReference>
<organism evidence="2 3">
    <name type="scientific">Gossypium barbadense</name>
    <name type="common">Sea Island cotton</name>
    <name type="synonym">Hibiscus barbadensis</name>
    <dbReference type="NCBI Taxonomy" id="3634"/>
    <lineage>
        <taxon>Eukaryota</taxon>
        <taxon>Viridiplantae</taxon>
        <taxon>Streptophyta</taxon>
        <taxon>Embryophyta</taxon>
        <taxon>Tracheophyta</taxon>
        <taxon>Spermatophyta</taxon>
        <taxon>Magnoliopsida</taxon>
        <taxon>eudicotyledons</taxon>
        <taxon>Gunneridae</taxon>
        <taxon>Pentapetalae</taxon>
        <taxon>rosids</taxon>
        <taxon>malvids</taxon>
        <taxon>Malvales</taxon>
        <taxon>Malvaceae</taxon>
        <taxon>Malvoideae</taxon>
        <taxon>Gossypium</taxon>
    </lineage>
</organism>
<name>A0A2P5WDD6_GOSBA</name>
<dbReference type="AlphaFoldDB" id="A0A2P5WDD6"/>
<protein>
    <recommendedName>
        <fullName evidence="4">Membrane-associated kinase regulator 4</fullName>
    </recommendedName>
</protein>
<proteinExistence type="predicted"/>
<evidence type="ECO:0008006" key="4">
    <source>
        <dbReference type="Google" id="ProtNLM"/>
    </source>
</evidence>
<feature type="compositionally biased region" description="Basic and acidic residues" evidence="1">
    <location>
        <begin position="205"/>
        <end position="214"/>
    </location>
</feature>
<dbReference type="Proteomes" id="UP000239757">
    <property type="component" value="Unassembled WGS sequence"/>
</dbReference>
<evidence type="ECO:0000313" key="3">
    <source>
        <dbReference type="Proteomes" id="UP000239757"/>
    </source>
</evidence>
<accession>A0A2P5WDD6</accession>
<dbReference type="OrthoDB" id="1938320at2759"/>
<dbReference type="EMBL" id="KZ668053">
    <property type="protein sequence ID" value="PPR89095.1"/>
    <property type="molecule type" value="Genomic_DNA"/>
</dbReference>
<dbReference type="PANTHER" id="PTHR33312">
    <property type="entry name" value="MEMBRANE-ASSOCIATED KINASE REGULATOR 4-RELATED"/>
    <property type="match status" value="1"/>
</dbReference>
<dbReference type="PANTHER" id="PTHR33312:SF5">
    <property type="entry name" value="MEMBRANE-ASSOCIATED KINASE REGULATOR 4-RELATED"/>
    <property type="match status" value="1"/>
</dbReference>
<dbReference type="InterPro" id="IPR039620">
    <property type="entry name" value="BKI1/MAKR1/3/4"/>
</dbReference>
<sequence>MSFIENEEDDEYIDMEITSFSNYFTNSRNSREFEFQMSSISIEKEPTSSPADELFYNGKLLPLHLPPHLLQFSGSGYGDFNNCVAEEVYGTPLTTTVTTPTSTSTPFESCNISPCDSCYVSRELNPDEYSSMSLFYEYSTETEVSRCFDENPKKSWTKKLKLSSKLKASRAYLKALFGKSGCTDESSAAAKDGNQTTVSKPKKRNNADKGKLVDNSDGNGNSNRHRRSFSMAATKGAIAHCKRSQAQKMMASTKIAGEVGYYSLSASNIPVFEEQDRPDHCRG</sequence>
<dbReference type="GO" id="GO:0019210">
    <property type="term" value="F:kinase inhibitor activity"/>
    <property type="evidence" value="ECO:0007669"/>
    <property type="project" value="InterPro"/>
</dbReference>
<feature type="region of interest" description="Disordered" evidence="1">
    <location>
        <begin position="182"/>
        <end position="226"/>
    </location>
</feature>
<evidence type="ECO:0000313" key="2">
    <source>
        <dbReference type="EMBL" id="PPR89095.1"/>
    </source>
</evidence>